<evidence type="ECO:0000256" key="4">
    <source>
        <dbReference type="ARBA" id="ARBA00022989"/>
    </source>
</evidence>
<keyword evidence="3 6" id="KW-0812">Transmembrane</keyword>
<keyword evidence="8" id="KW-1185">Reference proteome</keyword>
<proteinExistence type="inferred from homology"/>
<protein>
    <submittedName>
        <fullName evidence="7">Uncharacterized protein</fullName>
    </submittedName>
</protein>
<feature type="transmembrane region" description="Helical" evidence="6">
    <location>
        <begin position="158"/>
        <end position="178"/>
    </location>
</feature>
<dbReference type="STRING" id="29139.ENSVURP00010031631"/>
<dbReference type="GO" id="GO:0016020">
    <property type="term" value="C:membrane"/>
    <property type="evidence" value="ECO:0007669"/>
    <property type="project" value="UniProtKB-SubCell"/>
</dbReference>
<comment type="subcellular location">
    <subcellularLocation>
        <location evidence="1">Membrane</location>
        <topology evidence="1">Multi-pass membrane protein</topology>
    </subcellularLocation>
</comment>
<dbReference type="AlphaFoldDB" id="A0A4X2MAZ7"/>
<feature type="transmembrane region" description="Helical" evidence="6">
    <location>
        <begin position="185"/>
        <end position="209"/>
    </location>
</feature>
<dbReference type="Pfam" id="PF02077">
    <property type="entry name" value="SURF4"/>
    <property type="match status" value="1"/>
</dbReference>
<reference evidence="7" key="2">
    <citation type="submission" date="2025-08" db="UniProtKB">
        <authorList>
            <consortium name="Ensembl"/>
        </authorList>
    </citation>
    <scope>IDENTIFICATION</scope>
</reference>
<sequence>YSQDALRGAYKFLHLTKIFLPHLARLCLISTFLEDGIHTWWQWNEQKESIKMSWISSPFLALIFGMIKTFGQLVGCVLILVQKCVPYACFVLFGIIFIDILLSFISLPLPCFPRNVALGGGLLFLLAENQGEGKSIFAGVPTLDCTSPHQYIQLGGRVLLLLMFISLLHFEVSVFTIFQDVFNMVLIILVAIGFKTKLAAFTLVIWLLLINLLENPFWTIPANRPLHDFMKYDFFHTLSVMGGLLLVVALGPGGFSIDKNKKKW</sequence>
<name>A0A4X2MAZ7_VOMUR</name>
<keyword evidence="4 6" id="KW-1133">Transmembrane helix</keyword>
<evidence type="ECO:0000256" key="1">
    <source>
        <dbReference type="ARBA" id="ARBA00004141"/>
    </source>
</evidence>
<organism evidence="7 8">
    <name type="scientific">Vombatus ursinus</name>
    <name type="common">Common wombat</name>
    <dbReference type="NCBI Taxonomy" id="29139"/>
    <lineage>
        <taxon>Eukaryota</taxon>
        <taxon>Metazoa</taxon>
        <taxon>Chordata</taxon>
        <taxon>Craniata</taxon>
        <taxon>Vertebrata</taxon>
        <taxon>Euteleostomi</taxon>
        <taxon>Mammalia</taxon>
        <taxon>Metatheria</taxon>
        <taxon>Diprotodontia</taxon>
        <taxon>Vombatidae</taxon>
        <taxon>Vombatus</taxon>
    </lineage>
</organism>
<dbReference type="OMA" id="PLHDFMK"/>
<reference evidence="7" key="3">
    <citation type="submission" date="2025-09" db="UniProtKB">
        <authorList>
            <consortium name="Ensembl"/>
        </authorList>
    </citation>
    <scope>IDENTIFICATION</scope>
</reference>
<evidence type="ECO:0000256" key="3">
    <source>
        <dbReference type="ARBA" id="ARBA00022692"/>
    </source>
</evidence>
<reference evidence="8" key="1">
    <citation type="submission" date="2018-12" db="EMBL/GenBank/DDBJ databases">
        <authorList>
            <person name="Yazar S."/>
        </authorList>
    </citation>
    <scope>NUCLEOTIDE SEQUENCE [LARGE SCALE GENOMIC DNA]</scope>
</reference>
<evidence type="ECO:0000256" key="2">
    <source>
        <dbReference type="ARBA" id="ARBA00006945"/>
    </source>
</evidence>
<feature type="transmembrane region" description="Helical" evidence="6">
    <location>
        <begin position="53"/>
        <end position="80"/>
    </location>
</feature>
<dbReference type="InterPro" id="IPR002995">
    <property type="entry name" value="Surf4"/>
</dbReference>
<feature type="transmembrane region" description="Helical" evidence="6">
    <location>
        <begin position="234"/>
        <end position="255"/>
    </location>
</feature>
<comment type="similarity">
    <text evidence="2">Belongs to the SURF4 family.</text>
</comment>
<evidence type="ECO:0000313" key="8">
    <source>
        <dbReference type="Proteomes" id="UP000314987"/>
    </source>
</evidence>
<keyword evidence="5 6" id="KW-0472">Membrane</keyword>
<dbReference type="Proteomes" id="UP000314987">
    <property type="component" value="Unassembled WGS sequence"/>
</dbReference>
<evidence type="ECO:0000313" key="7">
    <source>
        <dbReference type="Ensembl" id="ENSVURP00010031631.1"/>
    </source>
</evidence>
<dbReference type="Ensembl" id="ENSVURT00010036023.1">
    <property type="protein sequence ID" value="ENSVURP00010031631.1"/>
    <property type="gene ID" value="ENSVURG00010024168.1"/>
</dbReference>
<feature type="transmembrane region" description="Helical" evidence="6">
    <location>
        <begin position="87"/>
        <end position="109"/>
    </location>
</feature>
<evidence type="ECO:0000256" key="6">
    <source>
        <dbReference type="SAM" id="Phobius"/>
    </source>
</evidence>
<accession>A0A4X2MAZ7</accession>
<dbReference type="GeneTree" id="ENSGT00530000064123"/>
<evidence type="ECO:0000256" key="5">
    <source>
        <dbReference type="ARBA" id="ARBA00023136"/>
    </source>
</evidence>